<proteinExistence type="predicted"/>
<gene>
    <name evidence="3" type="ORF">VPNG_05596</name>
</gene>
<evidence type="ECO:0000313" key="4">
    <source>
        <dbReference type="Proteomes" id="UP000285146"/>
    </source>
</evidence>
<dbReference type="PANTHER" id="PTHR43364">
    <property type="entry name" value="NADH-SPECIFIC METHYLGLYOXAL REDUCTASE-RELATED"/>
    <property type="match status" value="1"/>
</dbReference>
<keyword evidence="4" id="KW-1185">Reference proteome</keyword>
<protein>
    <recommendedName>
        <fullName evidence="2">NADP-dependent oxidoreductase domain-containing protein</fullName>
    </recommendedName>
</protein>
<dbReference type="InterPro" id="IPR036812">
    <property type="entry name" value="NAD(P)_OxRdtase_dom_sf"/>
</dbReference>
<evidence type="ECO:0000259" key="2">
    <source>
        <dbReference type="Pfam" id="PF00248"/>
    </source>
</evidence>
<dbReference type="PANTHER" id="PTHR43364:SF4">
    <property type="entry name" value="NAD(P)-LINKED OXIDOREDUCTASE SUPERFAMILY PROTEIN"/>
    <property type="match status" value="1"/>
</dbReference>
<dbReference type="OrthoDB" id="2310150at2759"/>
<dbReference type="Gene3D" id="3.20.20.100">
    <property type="entry name" value="NADP-dependent oxidoreductase domain"/>
    <property type="match status" value="1"/>
</dbReference>
<dbReference type="Pfam" id="PF00248">
    <property type="entry name" value="Aldo_ket_red"/>
    <property type="match status" value="1"/>
</dbReference>
<dbReference type="InParanoid" id="A0A423X7C0"/>
<feature type="domain" description="NADP-dependent oxidoreductase" evidence="2">
    <location>
        <begin position="6"/>
        <end position="308"/>
    </location>
</feature>
<comment type="caution">
    <text evidence="3">The sequence shown here is derived from an EMBL/GenBank/DDBJ whole genome shotgun (WGS) entry which is preliminary data.</text>
</comment>
<dbReference type="SUPFAM" id="SSF51430">
    <property type="entry name" value="NAD(P)-linked oxidoreductase"/>
    <property type="match status" value="1"/>
</dbReference>
<dbReference type="InterPro" id="IPR050523">
    <property type="entry name" value="AKR_Detox_Biosynth"/>
</dbReference>
<organism evidence="3 4">
    <name type="scientific">Cytospora leucostoma</name>
    <dbReference type="NCBI Taxonomy" id="1230097"/>
    <lineage>
        <taxon>Eukaryota</taxon>
        <taxon>Fungi</taxon>
        <taxon>Dikarya</taxon>
        <taxon>Ascomycota</taxon>
        <taxon>Pezizomycotina</taxon>
        <taxon>Sordariomycetes</taxon>
        <taxon>Sordariomycetidae</taxon>
        <taxon>Diaporthales</taxon>
        <taxon>Cytosporaceae</taxon>
        <taxon>Cytospora</taxon>
    </lineage>
</organism>
<dbReference type="STRING" id="1230097.A0A423X7C0"/>
<dbReference type="Proteomes" id="UP000285146">
    <property type="component" value="Unassembled WGS sequence"/>
</dbReference>
<reference evidence="3 4" key="1">
    <citation type="submission" date="2015-09" db="EMBL/GenBank/DDBJ databases">
        <title>Host preference determinants of Valsa canker pathogens revealed by comparative genomics.</title>
        <authorList>
            <person name="Yin Z."/>
            <person name="Huang L."/>
        </authorList>
    </citation>
    <scope>NUCLEOTIDE SEQUENCE [LARGE SCALE GENOMIC DNA]</scope>
    <source>
        <strain evidence="3 4">SXYLt</strain>
    </source>
</reference>
<dbReference type="AlphaFoldDB" id="A0A423X7C0"/>
<dbReference type="GO" id="GO:0016491">
    <property type="term" value="F:oxidoreductase activity"/>
    <property type="evidence" value="ECO:0007669"/>
    <property type="project" value="UniProtKB-KW"/>
</dbReference>
<evidence type="ECO:0000313" key="3">
    <source>
        <dbReference type="EMBL" id="ROW11657.1"/>
    </source>
</evidence>
<dbReference type="EMBL" id="LKEB01000026">
    <property type="protein sequence ID" value="ROW11657.1"/>
    <property type="molecule type" value="Genomic_DNA"/>
</dbReference>
<sequence>MSKLNISFGTFAFEQYRGRSLQPVLDALKAEGITDIDTGEQYGSNEADLGASAPTEQGFKISTKNPGGWRPGVALKEVGPRFEAALARLKATSVDLFQIHAPDSTVAISEWMPSVQALYEQGKFRRFGISNFKPEDVRELYNHCMTNGYVLPTVYQGTYNAISRVPEARLFPVLREYDISFHSYSPIAGGFLARSRSEVEAGIEIESSRWATGPGHDPWLTGLYRGLYVKPSMLQALEKWEQIAQSQGCPKAEVAYRWLYYHSALRPVEKGDFLVAGASKIEQISQTVDGLRRGPLKPEVVKAIDEVWKLVKDDAIVDNYAWTVSQMSNK</sequence>
<name>A0A423X7C0_9PEZI</name>
<keyword evidence="1" id="KW-0560">Oxidoreductase</keyword>
<evidence type="ECO:0000256" key="1">
    <source>
        <dbReference type="ARBA" id="ARBA00023002"/>
    </source>
</evidence>
<accession>A0A423X7C0</accession>
<dbReference type="InterPro" id="IPR023210">
    <property type="entry name" value="NADP_OxRdtase_dom"/>
</dbReference>